<dbReference type="OrthoDB" id="9995210at2759"/>
<evidence type="ECO:0000256" key="2">
    <source>
        <dbReference type="ARBA" id="ARBA00023043"/>
    </source>
</evidence>
<dbReference type="PROSITE" id="PS50297">
    <property type="entry name" value="ANK_REP_REGION"/>
    <property type="match status" value="2"/>
</dbReference>
<evidence type="ECO:0000256" key="1">
    <source>
        <dbReference type="ARBA" id="ARBA00022737"/>
    </source>
</evidence>
<dbReference type="InterPro" id="IPR036770">
    <property type="entry name" value="Ankyrin_rpt-contain_sf"/>
</dbReference>
<accession>A0A8J9YGE4</accession>
<dbReference type="AlphaFoldDB" id="A0A8J9YGE4"/>
<name>A0A8J9YGE4_9NEOP</name>
<feature type="repeat" description="ANK" evidence="3">
    <location>
        <begin position="174"/>
        <end position="206"/>
    </location>
</feature>
<evidence type="ECO:0000313" key="4">
    <source>
        <dbReference type="EMBL" id="CAH0725670.1"/>
    </source>
</evidence>
<gene>
    <name evidence="4" type="ORF">BINO364_LOCUS11236</name>
</gene>
<protein>
    <recommendedName>
        <fullName evidence="6">Ankyrin repeat protein</fullName>
    </recommendedName>
</protein>
<proteinExistence type="predicted"/>
<dbReference type="PRINTS" id="PR01415">
    <property type="entry name" value="ANKYRIN"/>
</dbReference>
<keyword evidence="2 3" id="KW-0040">ANK repeat</keyword>
<sequence>MKEEYDSRISRTLENISLQESTRAANVSQIIEDGQTSPGSTYESFSWLFNYYKMFLLRLFKDLYQTVENYFYNDHQLPDHILNLINAHKQLQIEQLSENSFNVYFPSYPDPPRSLHIGSDLSLDSNQAQNPVIMEAIEFLHEDKDLLIAAEIGNDKLLEIYIRRGTDIQQVDHVGRNALHLAVYSGNIKAIKLLLDAGINPNVKDNVGMTPLSLSLMRRPSLLVANLLFDHGAILLPRSDPLDTGLFIQFAMMCKPTLEEEKILRFLVIKGAVINDPKAPGGRQALHFAAMSNNTSLIRLLVSLGADINMTNHRNETPKETAETFKCKEAYKILCEIEEMEEVASSSSNVI</sequence>
<dbReference type="InterPro" id="IPR002110">
    <property type="entry name" value="Ankyrin_rpt"/>
</dbReference>
<keyword evidence="5" id="KW-1185">Reference proteome</keyword>
<evidence type="ECO:0000313" key="5">
    <source>
        <dbReference type="Proteomes" id="UP000838878"/>
    </source>
</evidence>
<feature type="repeat" description="ANK" evidence="3">
    <location>
        <begin position="281"/>
        <end position="313"/>
    </location>
</feature>
<keyword evidence="1" id="KW-0677">Repeat</keyword>
<evidence type="ECO:0008006" key="6">
    <source>
        <dbReference type="Google" id="ProtNLM"/>
    </source>
</evidence>
<feature type="non-terminal residue" evidence="4">
    <location>
        <position position="351"/>
    </location>
</feature>
<evidence type="ECO:0000256" key="3">
    <source>
        <dbReference type="PROSITE-ProRule" id="PRU00023"/>
    </source>
</evidence>
<dbReference type="Proteomes" id="UP000838878">
    <property type="component" value="Chromosome 5"/>
</dbReference>
<dbReference type="Pfam" id="PF12796">
    <property type="entry name" value="Ank_2"/>
    <property type="match status" value="2"/>
</dbReference>
<dbReference type="PROSITE" id="PS50088">
    <property type="entry name" value="ANK_REPEAT"/>
    <property type="match status" value="2"/>
</dbReference>
<dbReference type="SUPFAM" id="SSF48403">
    <property type="entry name" value="Ankyrin repeat"/>
    <property type="match status" value="1"/>
</dbReference>
<reference evidence="4" key="1">
    <citation type="submission" date="2021-12" db="EMBL/GenBank/DDBJ databases">
        <authorList>
            <person name="Martin H S."/>
        </authorList>
    </citation>
    <scope>NUCLEOTIDE SEQUENCE</scope>
</reference>
<dbReference type="PANTHER" id="PTHR24198">
    <property type="entry name" value="ANKYRIN REPEAT AND PROTEIN KINASE DOMAIN-CONTAINING PROTEIN"/>
    <property type="match status" value="1"/>
</dbReference>
<organism evidence="4 5">
    <name type="scientific">Brenthis ino</name>
    <name type="common">lesser marbled fritillary</name>
    <dbReference type="NCBI Taxonomy" id="405034"/>
    <lineage>
        <taxon>Eukaryota</taxon>
        <taxon>Metazoa</taxon>
        <taxon>Ecdysozoa</taxon>
        <taxon>Arthropoda</taxon>
        <taxon>Hexapoda</taxon>
        <taxon>Insecta</taxon>
        <taxon>Pterygota</taxon>
        <taxon>Neoptera</taxon>
        <taxon>Endopterygota</taxon>
        <taxon>Lepidoptera</taxon>
        <taxon>Glossata</taxon>
        <taxon>Ditrysia</taxon>
        <taxon>Papilionoidea</taxon>
        <taxon>Nymphalidae</taxon>
        <taxon>Heliconiinae</taxon>
        <taxon>Argynnini</taxon>
        <taxon>Brenthis</taxon>
    </lineage>
</organism>
<dbReference type="Gene3D" id="1.25.40.20">
    <property type="entry name" value="Ankyrin repeat-containing domain"/>
    <property type="match status" value="2"/>
</dbReference>
<dbReference type="PANTHER" id="PTHR24198:SF165">
    <property type="entry name" value="ANKYRIN REPEAT-CONTAINING PROTEIN-RELATED"/>
    <property type="match status" value="1"/>
</dbReference>
<dbReference type="EMBL" id="OV170225">
    <property type="protein sequence ID" value="CAH0725670.1"/>
    <property type="molecule type" value="Genomic_DNA"/>
</dbReference>
<dbReference type="SMART" id="SM00248">
    <property type="entry name" value="ANK"/>
    <property type="match status" value="4"/>
</dbReference>